<reference evidence="2 3" key="1">
    <citation type="submission" date="2019-03" db="EMBL/GenBank/DDBJ databases">
        <title>Sequencing 25 genomes of Wallemia mellicola.</title>
        <authorList>
            <person name="Gostincar C."/>
        </authorList>
    </citation>
    <scope>NUCLEOTIDE SEQUENCE [LARGE SCALE GENOMIC DNA]</scope>
    <source>
        <strain evidence="2 3">EXF-1262</strain>
    </source>
</reference>
<dbReference type="Proteomes" id="UP000307169">
    <property type="component" value="Unassembled WGS sequence"/>
</dbReference>
<evidence type="ECO:0000313" key="2">
    <source>
        <dbReference type="EMBL" id="TIC01360.1"/>
    </source>
</evidence>
<dbReference type="Gene3D" id="2.60.40.640">
    <property type="match status" value="1"/>
</dbReference>
<dbReference type="InterPro" id="IPR014752">
    <property type="entry name" value="Arrestin-like_C"/>
</dbReference>
<sequence>MGAELRIDLPSSHNVITFGPHDPHKELRGIAHLSLPSARSIKTIDVEFKCVEEVHLSSGKEKHELLSERFNLYGQKVLEKGTHEFDFFFNVPNCFVYERHSHGTCHQFLYATVQFDEWIAFPLTHKLDLLFAAHPHGWGYIPFGESVQNHIDGLGPIEVAFNTRHLTVSCVIETTLHLPNAEKDLQIHGLRLSVEQDTILCSRSNPNLVEKLPPLILPMLNIGSNKLTTNILPERLSTAYPIKGRYLARFPDDQLLRGSSFEFVDSAIKHQHKLLLEIWHSTYTKKQVFKARIAMPVRIPHCLLSFDSVLLPKYEDHVKTKQLRQNDKRDYAGIGKEKQESCNCTKTYEEAKAVAMSMYDIVSPIDRNTGVSNKEGFWISPEDRELTKKGDPPKYLYVPEEEHESMF</sequence>
<gene>
    <name evidence="2" type="ORF">E3Q17_01868</name>
</gene>
<dbReference type="AlphaFoldDB" id="A0A4T0NUY6"/>
<evidence type="ECO:0008006" key="4">
    <source>
        <dbReference type="Google" id="ProtNLM"/>
    </source>
</evidence>
<feature type="compositionally biased region" description="Basic and acidic residues" evidence="1">
    <location>
        <begin position="383"/>
        <end position="392"/>
    </location>
</feature>
<accession>A0A4T0NUY6</accession>
<name>A0A4T0NUY6_9BASI</name>
<dbReference type="EMBL" id="SPRH01000017">
    <property type="protein sequence ID" value="TIC01360.1"/>
    <property type="molecule type" value="Genomic_DNA"/>
</dbReference>
<evidence type="ECO:0000256" key="1">
    <source>
        <dbReference type="SAM" id="MobiDB-lite"/>
    </source>
</evidence>
<organism evidence="2 3">
    <name type="scientific">Wallemia mellicola</name>
    <dbReference type="NCBI Taxonomy" id="1708541"/>
    <lineage>
        <taxon>Eukaryota</taxon>
        <taxon>Fungi</taxon>
        <taxon>Dikarya</taxon>
        <taxon>Basidiomycota</taxon>
        <taxon>Wallemiomycotina</taxon>
        <taxon>Wallemiomycetes</taxon>
        <taxon>Wallemiales</taxon>
        <taxon>Wallemiaceae</taxon>
        <taxon>Wallemia</taxon>
    </lineage>
</organism>
<feature type="region of interest" description="Disordered" evidence="1">
    <location>
        <begin position="383"/>
        <end position="407"/>
    </location>
</feature>
<proteinExistence type="predicted"/>
<protein>
    <recommendedName>
        <fullName evidence="4">Arrestin-like N-terminal domain-containing protein</fullName>
    </recommendedName>
</protein>
<comment type="caution">
    <text evidence="2">The sequence shown here is derived from an EMBL/GenBank/DDBJ whole genome shotgun (WGS) entry which is preliminary data.</text>
</comment>
<evidence type="ECO:0000313" key="3">
    <source>
        <dbReference type="Proteomes" id="UP000307169"/>
    </source>
</evidence>